<dbReference type="EMBL" id="JAYKXP010000014">
    <property type="protein sequence ID" value="KAK7051070.1"/>
    <property type="molecule type" value="Genomic_DNA"/>
</dbReference>
<dbReference type="GO" id="GO:0006886">
    <property type="term" value="P:intracellular protein transport"/>
    <property type="evidence" value="ECO:0007669"/>
    <property type="project" value="TreeGrafter"/>
</dbReference>
<dbReference type="AlphaFoldDB" id="A0AAW0DIT8"/>
<dbReference type="InterPro" id="IPR001012">
    <property type="entry name" value="UBX_dom"/>
</dbReference>
<accession>A0AAW0DIT8</accession>
<dbReference type="Gene3D" id="3.10.20.90">
    <property type="entry name" value="Phosphatidylinositol 3-kinase Catalytic Subunit, Chain A, domain 1"/>
    <property type="match status" value="1"/>
</dbReference>
<sequence>MSDDQPPVESSSTPTPPVEIPTQTAPMKDESPGIATFKVFRPPTTAVAPPRQLNRFLKELNISYTPSAQLPDDFYNPTASDLKLAQEQLAARTQALTNAPLQLRATREATEKAKRDRWPETRIRVKFPDRTQLEKTFPSTDKIKSVYAFVRNSLREDVKPIKFILYQPPRRDLKVSDVKVKNLSLVELQLAPSSVLLLRFEEESLNGTTVPAPLAPEVLAIAEDLPQPPSEAPPQTDKAESKVKALASALSSGSGEKKIPKWLKLGRNVGSISFDHALKPPITSFTIIPFPTLRKASAAICESLPSLHMKKVSLLGSVARNSEGFATTSFRGTS</sequence>
<dbReference type="Proteomes" id="UP001383192">
    <property type="component" value="Unassembled WGS sequence"/>
</dbReference>
<dbReference type="InterPro" id="IPR029071">
    <property type="entry name" value="Ubiquitin-like_domsf"/>
</dbReference>
<dbReference type="SUPFAM" id="SSF54236">
    <property type="entry name" value="Ubiquitin-like"/>
    <property type="match status" value="1"/>
</dbReference>
<dbReference type="SMART" id="SM00166">
    <property type="entry name" value="UBX"/>
    <property type="match status" value="1"/>
</dbReference>
<dbReference type="GO" id="GO:0005634">
    <property type="term" value="C:nucleus"/>
    <property type="evidence" value="ECO:0007669"/>
    <property type="project" value="TreeGrafter"/>
</dbReference>
<dbReference type="GO" id="GO:0005737">
    <property type="term" value="C:cytoplasm"/>
    <property type="evidence" value="ECO:0007669"/>
    <property type="project" value="TreeGrafter"/>
</dbReference>
<feature type="region of interest" description="Disordered" evidence="1">
    <location>
        <begin position="1"/>
        <end position="32"/>
    </location>
</feature>
<dbReference type="PANTHER" id="PTHR46467:SF1">
    <property type="entry name" value="TETHER CONTAINING UBX DOMAIN FOR GLUT4"/>
    <property type="match status" value="1"/>
</dbReference>
<keyword evidence="4" id="KW-1185">Reference proteome</keyword>
<gene>
    <name evidence="3" type="ORF">VNI00_005182</name>
</gene>
<evidence type="ECO:0000313" key="3">
    <source>
        <dbReference type="EMBL" id="KAK7051070.1"/>
    </source>
</evidence>
<evidence type="ECO:0000256" key="1">
    <source>
        <dbReference type="SAM" id="MobiDB-lite"/>
    </source>
</evidence>
<dbReference type="Pfam" id="PF00789">
    <property type="entry name" value="UBX"/>
    <property type="match status" value="1"/>
</dbReference>
<proteinExistence type="predicted"/>
<dbReference type="PROSITE" id="PS50033">
    <property type="entry name" value="UBX"/>
    <property type="match status" value="1"/>
</dbReference>
<feature type="domain" description="UBX" evidence="2">
    <location>
        <begin position="116"/>
        <end position="198"/>
    </location>
</feature>
<evidence type="ECO:0000259" key="2">
    <source>
        <dbReference type="PROSITE" id="PS50033"/>
    </source>
</evidence>
<protein>
    <recommendedName>
        <fullName evidence="2">UBX domain-containing protein</fullName>
    </recommendedName>
</protein>
<name>A0AAW0DIT8_9AGAR</name>
<evidence type="ECO:0000313" key="4">
    <source>
        <dbReference type="Proteomes" id="UP001383192"/>
    </source>
</evidence>
<dbReference type="GO" id="GO:0012506">
    <property type="term" value="C:vesicle membrane"/>
    <property type="evidence" value="ECO:0007669"/>
    <property type="project" value="TreeGrafter"/>
</dbReference>
<reference evidence="3 4" key="1">
    <citation type="submission" date="2024-01" db="EMBL/GenBank/DDBJ databases">
        <title>A draft genome for a cacao thread blight-causing isolate of Paramarasmius palmivorus.</title>
        <authorList>
            <person name="Baruah I.K."/>
            <person name="Bukari Y."/>
            <person name="Amoako-Attah I."/>
            <person name="Meinhardt L.W."/>
            <person name="Bailey B.A."/>
            <person name="Cohen S.P."/>
        </authorList>
    </citation>
    <scope>NUCLEOTIDE SEQUENCE [LARGE SCALE GENOMIC DNA]</scope>
    <source>
        <strain evidence="3 4">GH-12</strain>
    </source>
</reference>
<dbReference type="PANTHER" id="PTHR46467">
    <property type="entry name" value="TETHER CONTAINING UBX DOMAIN FOR GLUT4"/>
    <property type="match status" value="1"/>
</dbReference>
<organism evidence="3 4">
    <name type="scientific">Paramarasmius palmivorus</name>
    <dbReference type="NCBI Taxonomy" id="297713"/>
    <lineage>
        <taxon>Eukaryota</taxon>
        <taxon>Fungi</taxon>
        <taxon>Dikarya</taxon>
        <taxon>Basidiomycota</taxon>
        <taxon>Agaricomycotina</taxon>
        <taxon>Agaricomycetes</taxon>
        <taxon>Agaricomycetidae</taxon>
        <taxon>Agaricales</taxon>
        <taxon>Marasmiineae</taxon>
        <taxon>Marasmiaceae</taxon>
        <taxon>Paramarasmius</taxon>
    </lineage>
</organism>
<comment type="caution">
    <text evidence="3">The sequence shown here is derived from an EMBL/GenBank/DDBJ whole genome shotgun (WGS) entry which is preliminary data.</text>
</comment>